<gene>
    <name evidence="2" type="ORF">SAMN04487926_103104</name>
</gene>
<dbReference type="Gene3D" id="3.10.450.50">
    <property type="match status" value="1"/>
</dbReference>
<protein>
    <submittedName>
        <fullName evidence="2">Ketosteroid isomerase-related protein</fullName>
    </submittedName>
</protein>
<dbReference type="EMBL" id="FNDI01000003">
    <property type="protein sequence ID" value="SDH25760.1"/>
    <property type="molecule type" value="Genomic_DNA"/>
</dbReference>
<dbReference type="AlphaFoldDB" id="A0A7Z7B256"/>
<feature type="domain" description="SnoaL-like" evidence="1">
    <location>
        <begin position="5"/>
        <end position="97"/>
    </location>
</feature>
<reference evidence="2" key="1">
    <citation type="submission" date="2016-10" db="EMBL/GenBank/DDBJ databases">
        <authorList>
            <person name="Varghese N."/>
            <person name="Submissions S."/>
        </authorList>
    </citation>
    <scope>NUCLEOTIDE SEQUENCE [LARGE SCALE GENOMIC DNA]</scope>
    <source>
        <strain evidence="2">YR281</strain>
    </source>
</reference>
<keyword evidence="3" id="KW-1185">Reference proteome</keyword>
<keyword evidence="2" id="KW-0413">Isomerase</keyword>
<dbReference type="Pfam" id="PF12680">
    <property type="entry name" value="SnoaL_2"/>
    <property type="match status" value="1"/>
</dbReference>
<dbReference type="GO" id="GO:0016853">
    <property type="term" value="F:isomerase activity"/>
    <property type="evidence" value="ECO:0007669"/>
    <property type="project" value="UniProtKB-KW"/>
</dbReference>
<comment type="caution">
    <text evidence="2">The sequence shown here is derived from an EMBL/GenBank/DDBJ whole genome shotgun (WGS) entry which is preliminary data.</text>
</comment>
<evidence type="ECO:0000313" key="2">
    <source>
        <dbReference type="EMBL" id="SDH25760.1"/>
    </source>
</evidence>
<dbReference type="InterPro" id="IPR037401">
    <property type="entry name" value="SnoaL-like"/>
</dbReference>
<accession>A0A7Z7B256</accession>
<organism evidence="2 3">
    <name type="scientific">Paraburkholderia steynii</name>
    <dbReference type="NCBI Taxonomy" id="1245441"/>
    <lineage>
        <taxon>Bacteria</taxon>
        <taxon>Pseudomonadati</taxon>
        <taxon>Pseudomonadota</taxon>
        <taxon>Betaproteobacteria</taxon>
        <taxon>Burkholderiales</taxon>
        <taxon>Burkholderiaceae</taxon>
        <taxon>Paraburkholderia</taxon>
    </lineage>
</organism>
<dbReference type="Proteomes" id="UP000198900">
    <property type="component" value="Unassembled WGS sequence"/>
</dbReference>
<dbReference type="RefSeq" id="WP_091776421.1">
    <property type="nucleotide sequence ID" value="NZ_FNDI01000003.1"/>
</dbReference>
<dbReference type="SUPFAM" id="SSF54427">
    <property type="entry name" value="NTF2-like"/>
    <property type="match status" value="1"/>
</dbReference>
<evidence type="ECO:0000259" key="1">
    <source>
        <dbReference type="Pfam" id="PF12680"/>
    </source>
</evidence>
<name>A0A7Z7B256_9BURK</name>
<proteinExistence type="predicted"/>
<dbReference type="InterPro" id="IPR032710">
    <property type="entry name" value="NTF2-like_dom_sf"/>
</dbReference>
<evidence type="ECO:0000313" key="3">
    <source>
        <dbReference type="Proteomes" id="UP000198900"/>
    </source>
</evidence>
<sequence>MRNLEQMFAAVDRKDADGFVAHLSEHVVFQFGNAPELKGRQAVAAGVTDFFNVIAGLRHVPIGNWDNGDYSIRCFMTYYRRLDGIEVSVPCACFLHHEATDLIDDYRIYIDLAPVFANAVAAPATAVA</sequence>